<dbReference type="EMBL" id="JAIQCV010000010">
    <property type="protein sequence ID" value="KAH1057866.1"/>
    <property type="molecule type" value="Genomic_DNA"/>
</dbReference>
<evidence type="ECO:0000313" key="3">
    <source>
        <dbReference type="Proteomes" id="UP000828251"/>
    </source>
</evidence>
<dbReference type="Proteomes" id="UP000828251">
    <property type="component" value="Unassembled WGS sequence"/>
</dbReference>
<keyword evidence="1" id="KW-0472">Membrane</keyword>
<dbReference type="PANTHER" id="PTHR47481:SF10">
    <property type="entry name" value="COPIA-LIKE POLYPROTEIN_RETROTRANSPOSON"/>
    <property type="match status" value="1"/>
</dbReference>
<proteinExistence type="predicted"/>
<evidence type="ECO:0008006" key="4">
    <source>
        <dbReference type="Google" id="ProtNLM"/>
    </source>
</evidence>
<accession>A0A9D3UV35</accession>
<dbReference type="AlphaFoldDB" id="A0A9D3UV35"/>
<feature type="transmembrane region" description="Helical" evidence="1">
    <location>
        <begin position="88"/>
        <end position="107"/>
    </location>
</feature>
<gene>
    <name evidence="2" type="ORF">J1N35_035931</name>
</gene>
<dbReference type="Pfam" id="PF14223">
    <property type="entry name" value="Retrotran_gag_2"/>
    <property type="match status" value="1"/>
</dbReference>
<keyword evidence="3" id="KW-1185">Reference proteome</keyword>
<organism evidence="2 3">
    <name type="scientific">Gossypium stocksii</name>
    <dbReference type="NCBI Taxonomy" id="47602"/>
    <lineage>
        <taxon>Eukaryota</taxon>
        <taxon>Viridiplantae</taxon>
        <taxon>Streptophyta</taxon>
        <taxon>Embryophyta</taxon>
        <taxon>Tracheophyta</taxon>
        <taxon>Spermatophyta</taxon>
        <taxon>Magnoliopsida</taxon>
        <taxon>eudicotyledons</taxon>
        <taxon>Gunneridae</taxon>
        <taxon>Pentapetalae</taxon>
        <taxon>rosids</taxon>
        <taxon>malvids</taxon>
        <taxon>Malvales</taxon>
        <taxon>Malvaceae</taxon>
        <taxon>Malvoideae</taxon>
        <taxon>Gossypium</taxon>
    </lineage>
</organism>
<sequence length="201" mass="22312">MTNSTESTSFGAFSCSRLVQLFPRHDTVQLDVGNFVQWQQHVRLIIEGYELQGFLDGTLPVLAHFMTSPDGNLTPNPEASVFIQQDKFLASWLLYTISMLLLSYFIFAKTACEIWSTANRLFAAATGAKLSRIKHDLHSIKKCTLIVKEYIAKIQNTCALLEASGSVVSEAEKVEVIFVTLSSNFDAVLTLASFSSDTLLF</sequence>
<dbReference type="PANTHER" id="PTHR47481">
    <property type="match status" value="1"/>
</dbReference>
<dbReference type="OrthoDB" id="1000386at2759"/>
<comment type="caution">
    <text evidence="2">The sequence shown here is derived from an EMBL/GenBank/DDBJ whole genome shotgun (WGS) entry which is preliminary data.</text>
</comment>
<keyword evidence="1" id="KW-1133">Transmembrane helix</keyword>
<name>A0A9D3UV35_9ROSI</name>
<keyword evidence="1" id="KW-0812">Transmembrane</keyword>
<evidence type="ECO:0000313" key="2">
    <source>
        <dbReference type="EMBL" id="KAH1057866.1"/>
    </source>
</evidence>
<protein>
    <recommendedName>
        <fullName evidence="4">Retrotransposon Copia-like N-terminal domain-containing protein</fullName>
    </recommendedName>
</protein>
<evidence type="ECO:0000256" key="1">
    <source>
        <dbReference type="SAM" id="Phobius"/>
    </source>
</evidence>
<reference evidence="2 3" key="1">
    <citation type="journal article" date="2021" name="Plant Biotechnol. J.">
        <title>Multi-omics assisted identification of the key and species-specific regulatory components of drought-tolerant mechanisms in Gossypium stocksii.</title>
        <authorList>
            <person name="Yu D."/>
            <person name="Ke L."/>
            <person name="Zhang D."/>
            <person name="Wu Y."/>
            <person name="Sun Y."/>
            <person name="Mei J."/>
            <person name="Sun J."/>
            <person name="Sun Y."/>
        </authorList>
    </citation>
    <scope>NUCLEOTIDE SEQUENCE [LARGE SCALE GENOMIC DNA]</scope>
    <source>
        <strain evidence="3">cv. E1</strain>
        <tissue evidence="2">Leaf</tissue>
    </source>
</reference>